<dbReference type="Gene3D" id="2.40.128.280">
    <property type="match status" value="1"/>
</dbReference>
<accession>A0ABT6R7E5</accession>
<reference evidence="2 3" key="1">
    <citation type="submission" date="2023-05" db="EMBL/GenBank/DDBJ databases">
        <title>Genome sequence of Pinibacter sp. MAH-24.</title>
        <authorList>
            <person name="Huq M.A."/>
        </authorList>
    </citation>
    <scope>NUCLEOTIDE SEQUENCE [LARGE SCALE GENOMIC DNA]</scope>
    <source>
        <strain evidence="2 3">MAH-24</strain>
    </source>
</reference>
<dbReference type="Pfam" id="PF12702">
    <property type="entry name" value="Lipocalin_3"/>
    <property type="match status" value="1"/>
</dbReference>
<evidence type="ECO:0000313" key="3">
    <source>
        <dbReference type="Proteomes" id="UP001226434"/>
    </source>
</evidence>
<organism evidence="2 3">
    <name type="scientific">Pinibacter soli</name>
    <dbReference type="NCBI Taxonomy" id="3044211"/>
    <lineage>
        <taxon>Bacteria</taxon>
        <taxon>Pseudomonadati</taxon>
        <taxon>Bacteroidota</taxon>
        <taxon>Chitinophagia</taxon>
        <taxon>Chitinophagales</taxon>
        <taxon>Chitinophagaceae</taxon>
        <taxon>Pinibacter</taxon>
    </lineage>
</organism>
<evidence type="ECO:0000313" key="2">
    <source>
        <dbReference type="EMBL" id="MDI3318491.1"/>
    </source>
</evidence>
<dbReference type="InterPro" id="IPR024311">
    <property type="entry name" value="Lipocalin-like"/>
</dbReference>
<feature type="domain" description="Lipocalin-like" evidence="1">
    <location>
        <begin position="42"/>
        <end position="133"/>
    </location>
</feature>
<name>A0ABT6R7E5_9BACT</name>
<sequence length="134" mass="14867">MNKLLLRVFVVSAILCSCNERVNTSQQTDVIISPDDSAHLDKQSLTGRWAEPIPGNEKEIQGFELLSDSSAKSINSATLIYTKWWAASDSLHLVSKSIGNHTEGIDTMAYKIISLTKDSLILKDGEVVLRYKRS</sequence>
<keyword evidence="3" id="KW-1185">Reference proteome</keyword>
<gene>
    <name evidence="2" type="ORF">QJ048_01840</name>
</gene>
<dbReference type="EMBL" id="JASBRG010000001">
    <property type="protein sequence ID" value="MDI3318491.1"/>
    <property type="molecule type" value="Genomic_DNA"/>
</dbReference>
<dbReference type="Proteomes" id="UP001226434">
    <property type="component" value="Unassembled WGS sequence"/>
</dbReference>
<dbReference type="RefSeq" id="WP_282332623.1">
    <property type="nucleotide sequence ID" value="NZ_JASBRG010000001.1"/>
</dbReference>
<evidence type="ECO:0000259" key="1">
    <source>
        <dbReference type="Pfam" id="PF12702"/>
    </source>
</evidence>
<comment type="caution">
    <text evidence="2">The sequence shown here is derived from an EMBL/GenBank/DDBJ whole genome shotgun (WGS) entry which is preliminary data.</text>
</comment>
<dbReference type="PROSITE" id="PS51257">
    <property type="entry name" value="PROKAR_LIPOPROTEIN"/>
    <property type="match status" value="1"/>
</dbReference>
<protein>
    <submittedName>
        <fullName evidence="2">Lipocalin family protein</fullName>
    </submittedName>
</protein>
<proteinExistence type="predicted"/>